<protein>
    <submittedName>
        <fullName evidence="3">HIT family protein</fullName>
    </submittedName>
</protein>
<dbReference type="Pfam" id="PF01230">
    <property type="entry name" value="HIT"/>
    <property type="match status" value="1"/>
</dbReference>
<proteinExistence type="predicted"/>
<feature type="domain" description="HIT" evidence="2">
    <location>
        <begin position="17"/>
        <end position="123"/>
    </location>
</feature>
<dbReference type="AlphaFoldDB" id="A0AA97M0R4"/>
<dbReference type="PANTHER" id="PTHR46648">
    <property type="entry name" value="HIT FAMILY PROTEIN 1"/>
    <property type="match status" value="1"/>
</dbReference>
<dbReference type="SUPFAM" id="SSF54197">
    <property type="entry name" value="HIT-like"/>
    <property type="match status" value="1"/>
</dbReference>
<evidence type="ECO:0000259" key="2">
    <source>
        <dbReference type="PROSITE" id="PS51084"/>
    </source>
</evidence>
<dbReference type="GO" id="GO:0009117">
    <property type="term" value="P:nucleotide metabolic process"/>
    <property type="evidence" value="ECO:0007669"/>
    <property type="project" value="TreeGrafter"/>
</dbReference>
<dbReference type="Gene3D" id="3.30.428.10">
    <property type="entry name" value="HIT-like"/>
    <property type="match status" value="1"/>
</dbReference>
<dbReference type="InterPro" id="IPR001310">
    <property type="entry name" value="Histidine_triad_HIT"/>
</dbReference>
<dbReference type="InterPro" id="IPR036265">
    <property type="entry name" value="HIT-like_sf"/>
</dbReference>
<evidence type="ECO:0000256" key="1">
    <source>
        <dbReference type="PROSITE-ProRule" id="PRU00464"/>
    </source>
</evidence>
<dbReference type="InterPro" id="IPR011146">
    <property type="entry name" value="HIT-like"/>
</dbReference>
<dbReference type="Proteomes" id="UP000265719">
    <property type="component" value="Chromosome"/>
</dbReference>
<dbReference type="EMBL" id="CP063196">
    <property type="protein sequence ID" value="UOE21695.1"/>
    <property type="molecule type" value="Genomic_DNA"/>
</dbReference>
<keyword evidence="4" id="KW-1185">Reference proteome</keyword>
<name>A0AA97M0R4_9ACTN</name>
<dbReference type="KEGG" id="thao:NI17_011680"/>
<comment type="caution">
    <text evidence="1">Lacks conserved residue(s) required for the propagation of feature annotation.</text>
</comment>
<gene>
    <name evidence="3" type="ORF">NI17_011680</name>
</gene>
<sequence>MTTTDLKGVLLPSASCVFCAIAAGEEPCHPIWEDEHHLAFLSIFPNTEGFSVVIPKVHRPSYVLRMDTDAYLALHLAAREAARRLDAAFADVARTGIMYEGYGVDHAHAKLFPMHGTAGNEGDSWRAVHSSVDVYFDRYRGYLSSHDHARADDTELAALAERIRKAGS</sequence>
<evidence type="ECO:0000313" key="3">
    <source>
        <dbReference type="EMBL" id="UOE21695.1"/>
    </source>
</evidence>
<dbReference type="PRINTS" id="PR00332">
    <property type="entry name" value="HISTRIAD"/>
</dbReference>
<dbReference type="PROSITE" id="PS51084">
    <property type="entry name" value="HIT_2"/>
    <property type="match status" value="1"/>
</dbReference>
<dbReference type="PANTHER" id="PTHR46648:SF1">
    <property type="entry name" value="ADENOSINE 5'-MONOPHOSPHORAMIDASE HNT1"/>
    <property type="match status" value="1"/>
</dbReference>
<accession>A0AA97M0R4</accession>
<organism evidence="3 4">
    <name type="scientific">Thermobifida halotolerans</name>
    <dbReference type="NCBI Taxonomy" id="483545"/>
    <lineage>
        <taxon>Bacteria</taxon>
        <taxon>Bacillati</taxon>
        <taxon>Actinomycetota</taxon>
        <taxon>Actinomycetes</taxon>
        <taxon>Streptosporangiales</taxon>
        <taxon>Nocardiopsidaceae</taxon>
        <taxon>Thermobifida</taxon>
    </lineage>
</organism>
<reference evidence="3" key="1">
    <citation type="submission" date="2020-10" db="EMBL/GenBank/DDBJ databases">
        <title>De novo genome project of the cellulose decomposer Thermobifida halotolerans type strain.</title>
        <authorList>
            <person name="Nagy I."/>
            <person name="Horvath B."/>
            <person name="Kukolya J."/>
            <person name="Nagy I."/>
            <person name="Orsini M."/>
        </authorList>
    </citation>
    <scope>NUCLEOTIDE SEQUENCE</scope>
    <source>
        <strain evidence="3">DSM 44931</strain>
    </source>
</reference>
<dbReference type="GO" id="GO:0003824">
    <property type="term" value="F:catalytic activity"/>
    <property type="evidence" value="ECO:0007669"/>
    <property type="project" value="InterPro"/>
</dbReference>
<evidence type="ECO:0000313" key="4">
    <source>
        <dbReference type="Proteomes" id="UP000265719"/>
    </source>
</evidence>